<dbReference type="SUPFAM" id="SSF50729">
    <property type="entry name" value="PH domain-like"/>
    <property type="match status" value="1"/>
</dbReference>
<dbReference type="AlphaFoldDB" id="X6M8Y3"/>
<feature type="domain" description="DH" evidence="3">
    <location>
        <begin position="1"/>
        <end position="35"/>
    </location>
</feature>
<gene>
    <name evidence="4" type="ORF">RFI_27896</name>
</gene>
<reference evidence="4 5" key="1">
    <citation type="journal article" date="2013" name="Curr. Biol.">
        <title>The Genome of the Foraminiferan Reticulomyxa filosa.</title>
        <authorList>
            <person name="Glockner G."/>
            <person name="Hulsmann N."/>
            <person name="Schleicher M."/>
            <person name="Noegel A.A."/>
            <person name="Eichinger L."/>
            <person name="Gallinger C."/>
            <person name="Pawlowski J."/>
            <person name="Sierra R."/>
            <person name="Euteneuer U."/>
            <person name="Pillet L."/>
            <person name="Moustafa A."/>
            <person name="Platzer M."/>
            <person name="Groth M."/>
            <person name="Szafranski K."/>
            <person name="Schliwa M."/>
        </authorList>
    </citation>
    <scope>NUCLEOTIDE SEQUENCE [LARGE SCALE GENOMIC DNA]</scope>
</reference>
<dbReference type="InterPro" id="IPR000219">
    <property type="entry name" value="DH_dom"/>
</dbReference>
<dbReference type="Gene3D" id="1.20.900.10">
    <property type="entry name" value="Dbl homology (DH) domain"/>
    <property type="match status" value="1"/>
</dbReference>
<feature type="transmembrane region" description="Helical" evidence="1">
    <location>
        <begin position="30"/>
        <end position="47"/>
    </location>
</feature>
<evidence type="ECO:0000259" key="2">
    <source>
        <dbReference type="PROSITE" id="PS50003"/>
    </source>
</evidence>
<keyword evidence="5" id="KW-1185">Reference proteome</keyword>
<dbReference type="Pfam" id="PF00169">
    <property type="entry name" value="PH"/>
    <property type="match status" value="1"/>
</dbReference>
<evidence type="ECO:0000259" key="3">
    <source>
        <dbReference type="PROSITE" id="PS50010"/>
    </source>
</evidence>
<keyword evidence="1" id="KW-0472">Membrane</keyword>
<evidence type="ECO:0000256" key="1">
    <source>
        <dbReference type="SAM" id="Phobius"/>
    </source>
</evidence>
<dbReference type="InterPro" id="IPR011993">
    <property type="entry name" value="PH-like_dom_sf"/>
</dbReference>
<comment type="caution">
    <text evidence="4">The sequence shown here is derived from an EMBL/GenBank/DDBJ whole genome shotgun (WGS) entry which is preliminary data.</text>
</comment>
<evidence type="ECO:0008006" key="6">
    <source>
        <dbReference type="Google" id="ProtNLM"/>
    </source>
</evidence>
<dbReference type="OrthoDB" id="9990815at2759"/>
<dbReference type="PANTHER" id="PTHR12673:SF159">
    <property type="entry name" value="LD03170P"/>
    <property type="match status" value="1"/>
</dbReference>
<dbReference type="Gene3D" id="2.30.29.30">
    <property type="entry name" value="Pleckstrin-homology domain (PH domain)/Phosphotyrosine-binding domain (PTB)"/>
    <property type="match status" value="1"/>
</dbReference>
<keyword evidence="1" id="KW-0812">Transmembrane</keyword>
<dbReference type="PANTHER" id="PTHR12673">
    <property type="entry name" value="FACIOGENITAL DYSPLASIA PROTEIN"/>
    <property type="match status" value="1"/>
</dbReference>
<dbReference type="Proteomes" id="UP000023152">
    <property type="component" value="Unassembled WGS sequence"/>
</dbReference>
<organism evidence="4 5">
    <name type="scientific">Reticulomyxa filosa</name>
    <dbReference type="NCBI Taxonomy" id="46433"/>
    <lineage>
        <taxon>Eukaryota</taxon>
        <taxon>Sar</taxon>
        <taxon>Rhizaria</taxon>
        <taxon>Retaria</taxon>
        <taxon>Foraminifera</taxon>
        <taxon>Monothalamids</taxon>
        <taxon>Reticulomyxidae</taxon>
        <taxon>Reticulomyxa</taxon>
    </lineage>
</organism>
<protein>
    <recommendedName>
        <fullName evidence="6">PH domain-containing protein</fullName>
    </recommendedName>
</protein>
<dbReference type="Pfam" id="PF00621">
    <property type="entry name" value="RhoGEF"/>
    <property type="match status" value="1"/>
</dbReference>
<dbReference type="InterPro" id="IPR035899">
    <property type="entry name" value="DBL_dom_sf"/>
</dbReference>
<dbReference type="GO" id="GO:0005737">
    <property type="term" value="C:cytoplasm"/>
    <property type="evidence" value="ECO:0007669"/>
    <property type="project" value="TreeGrafter"/>
</dbReference>
<dbReference type="InterPro" id="IPR001849">
    <property type="entry name" value="PH_domain"/>
</dbReference>
<dbReference type="SMART" id="SM00233">
    <property type="entry name" value="PH"/>
    <property type="match status" value="1"/>
</dbReference>
<keyword evidence="1" id="KW-1133">Transmembrane helix</keyword>
<feature type="domain" description="PH" evidence="2">
    <location>
        <begin position="160"/>
        <end position="256"/>
    </location>
</feature>
<dbReference type="InterPro" id="IPR051092">
    <property type="entry name" value="FYVE_RhoGEF_PH"/>
</dbReference>
<evidence type="ECO:0000313" key="4">
    <source>
        <dbReference type="EMBL" id="ETO09480.1"/>
    </source>
</evidence>
<dbReference type="GO" id="GO:0005085">
    <property type="term" value="F:guanyl-nucleotide exchange factor activity"/>
    <property type="evidence" value="ECO:0007669"/>
    <property type="project" value="InterPro"/>
</dbReference>
<sequence length="256" mass="30214">MEQQSNPKCKGLTLASFLILPIQRVPRYELCFRVLFCFGFILLWFDWNIQMVVPSKLKIQKLMSTLHLKNKTKKGVAKKTLELMGKVNEAMNEGIRDFTMRQQVRRIEQRTGSLYLLIYSFLFVLNIRREMGRCGGIDKHINKRKQKQKDGIILVSPSRQYLKEGLLVKVCRKKDQRYLFILFTDLLLYCSENRTGKLSLHQQLPIDRYFTLTDVKNNRKYGDVCFEIHSTVKSFLVYADDVETKKEWVDLLQQCV</sequence>
<dbReference type="EMBL" id="ASPP01024042">
    <property type="protein sequence ID" value="ETO09480.1"/>
    <property type="molecule type" value="Genomic_DNA"/>
</dbReference>
<evidence type="ECO:0000313" key="5">
    <source>
        <dbReference type="Proteomes" id="UP000023152"/>
    </source>
</evidence>
<dbReference type="SUPFAM" id="SSF48065">
    <property type="entry name" value="DBL homology domain (DH-domain)"/>
    <property type="match status" value="1"/>
</dbReference>
<dbReference type="PROSITE" id="PS50010">
    <property type="entry name" value="DH_2"/>
    <property type="match status" value="1"/>
</dbReference>
<proteinExistence type="predicted"/>
<name>X6M8Y3_RETFI</name>
<dbReference type="PROSITE" id="PS50003">
    <property type="entry name" value="PH_DOMAIN"/>
    <property type="match status" value="1"/>
</dbReference>
<accession>X6M8Y3</accession>